<sequence>MAFENDRVRVLRCHDRPGDQTRPHEHPDSVMITASTFDRRLRQNGQSVDVTLPAGEVRWLDSQVHSGENIGATDTVTFFIELKKPGPPKEPGQGTPGPSPEPAV</sequence>
<evidence type="ECO:0000313" key="3">
    <source>
        <dbReference type="Proteomes" id="UP001500945"/>
    </source>
</evidence>
<evidence type="ECO:0000256" key="1">
    <source>
        <dbReference type="SAM" id="MobiDB-lite"/>
    </source>
</evidence>
<name>A0ABP8KHL6_9MICO</name>
<dbReference type="SUPFAM" id="SSF51182">
    <property type="entry name" value="RmlC-like cupins"/>
    <property type="match status" value="1"/>
</dbReference>
<keyword evidence="3" id="KW-1185">Reference proteome</keyword>
<dbReference type="EMBL" id="BAABGM010000014">
    <property type="protein sequence ID" value="GAA4406826.1"/>
    <property type="molecule type" value="Genomic_DNA"/>
</dbReference>
<evidence type="ECO:0008006" key="4">
    <source>
        <dbReference type="Google" id="ProtNLM"/>
    </source>
</evidence>
<reference evidence="3" key="1">
    <citation type="journal article" date="2019" name="Int. J. Syst. Evol. Microbiol.">
        <title>The Global Catalogue of Microorganisms (GCM) 10K type strain sequencing project: providing services to taxonomists for standard genome sequencing and annotation.</title>
        <authorList>
            <consortium name="The Broad Institute Genomics Platform"/>
            <consortium name="The Broad Institute Genome Sequencing Center for Infectious Disease"/>
            <person name="Wu L."/>
            <person name="Ma J."/>
        </authorList>
    </citation>
    <scope>NUCLEOTIDE SEQUENCE [LARGE SCALE GENOMIC DNA]</scope>
    <source>
        <strain evidence="3">JCM 17809</strain>
    </source>
</reference>
<proteinExistence type="predicted"/>
<evidence type="ECO:0000313" key="2">
    <source>
        <dbReference type="EMBL" id="GAA4406826.1"/>
    </source>
</evidence>
<feature type="region of interest" description="Disordered" evidence="1">
    <location>
        <begin position="82"/>
        <end position="104"/>
    </location>
</feature>
<accession>A0ABP8KHL6</accession>
<comment type="caution">
    <text evidence="2">The sequence shown here is derived from an EMBL/GenBank/DDBJ whole genome shotgun (WGS) entry which is preliminary data.</text>
</comment>
<dbReference type="RefSeq" id="WP_345205790.1">
    <property type="nucleotide sequence ID" value="NZ_BAABGM010000014.1"/>
</dbReference>
<dbReference type="Proteomes" id="UP001500945">
    <property type="component" value="Unassembled WGS sequence"/>
</dbReference>
<organism evidence="2 3">
    <name type="scientific">Fodinibacter luteus</name>
    <dbReference type="NCBI Taxonomy" id="552064"/>
    <lineage>
        <taxon>Bacteria</taxon>
        <taxon>Bacillati</taxon>
        <taxon>Actinomycetota</taxon>
        <taxon>Actinomycetes</taxon>
        <taxon>Micrococcales</taxon>
        <taxon>Intrasporangiaceae</taxon>
        <taxon>Fodinibacter (ex Wang et al. 2009)</taxon>
    </lineage>
</organism>
<dbReference type="Gene3D" id="2.60.120.10">
    <property type="entry name" value="Jelly Rolls"/>
    <property type="match status" value="1"/>
</dbReference>
<dbReference type="InterPro" id="IPR014710">
    <property type="entry name" value="RmlC-like_jellyroll"/>
</dbReference>
<gene>
    <name evidence="2" type="ORF">GCM10023168_22200</name>
</gene>
<dbReference type="InterPro" id="IPR011051">
    <property type="entry name" value="RmlC_Cupin_sf"/>
</dbReference>
<protein>
    <recommendedName>
        <fullName evidence="4">Cytoplasmic protein</fullName>
    </recommendedName>
</protein>